<keyword evidence="8" id="KW-0472">Membrane</keyword>
<evidence type="ECO:0000256" key="8">
    <source>
        <dbReference type="SAM" id="Phobius"/>
    </source>
</evidence>
<feature type="transmembrane region" description="Helical" evidence="8">
    <location>
        <begin position="339"/>
        <end position="357"/>
    </location>
</feature>
<keyword evidence="6" id="KW-0067">ATP-binding</keyword>
<feature type="transmembrane region" description="Helical" evidence="8">
    <location>
        <begin position="125"/>
        <end position="143"/>
    </location>
</feature>
<dbReference type="SUPFAM" id="SSF55874">
    <property type="entry name" value="ATPase domain of HSP90 chaperone/DNA topoisomerase II/histidine kinase"/>
    <property type="match status" value="1"/>
</dbReference>
<dbReference type="InterPro" id="IPR005467">
    <property type="entry name" value="His_kinase_dom"/>
</dbReference>
<sequence>MQRFGVRKHMKQEKANILISLFLTFFIQLYCLSVVVNGPIIGITLVQSQDQSWYIQQIEEESWAASQNLVPYTKVLELDGMKLSANTSSPFLITQAHSITIWHEGKVEKLIVSNKNINAQLIKQLIMPLLYTLITTAFCLFLFKQILTKNKQYLIFHLQFTALAYISAGAAGRGDFISTVINSLAIFLSIVNCIFYCNYFLRTMDDAFQKKLRNVFFVIGITIVVMNIVRIFMKDLLKVQTIFELSVYLILCCLLAINIMIAAKSNTKYYAKPLFCIFFLGIGPFVLCYGIPTIFNVHPFLPADVTALFLLVVPICLIYLEMAGNFVNLQYALNRMFSHLQLAIPFSLVLSFILLSLEEVRSFYIYSLYFLITFISSILLLSYKESMEVRNARYLSTLKNYNFSNFYRFIKSSAHYATNFDKLMEYIKQELNLMLMLNNIEIIEDNLTQSLGYIEEHKCRVICPNLIYKHDTKYILVLYETVDSKLLAITDTKFRKIPSESLKMLELFLYYVQSIIDNSLKLDELMAQLTKLDKLHAPRWYNRLWILSSEKERLRLSTEIHDTILQDLIRMSRNMEEAATKEQDDKEAFMHLREEVLDIVDNTREICENLYPPLIDRLGLHRSLEELIQKCKIRFNFLIKEDFQRIEGLSLQQSTTIYRIIQELLSNANKHSQAQSVYISLTSRAQKVFIEYWDDGIGIDENIQQDCMKSIGLMGMKERIKYYQGTFLIRSNQPQGTNIKLSMKIGEDFENNGIG</sequence>
<dbReference type="InterPro" id="IPR050482">
    <property type="entry name" value="Sensor_HK_TwoCompSys"/>
</dbReference>
<dbReference type="EC" id="2.7.13.3" evidence="2"/>
<keyword evidence="7" id="KW-0902">Two-component regulatory system</keyword>
<dbReference type="Pfam" id="PF02518">
    <property type="entry name" value="HATPase_c"/>
    <property type="match status" value="1"/>
</dbReference>
<evidence type="ECO:0000256" key="2">
    <source>
        <dbReference type="ARBA" id="ARBA00012438"/>
    </source>
</evidence>
<evidence type="ECO:0000313" key="10">
    <source>
        <dbReference type="EMBL" id="TKI71611.1"/>
    </source>
</evidence>
<protein>
    <recommendedName>
        <fullName evidence="2">histidine kinase</fullName>
        <ecNumber evidence="2">2.7.13.3</ecNumber>
    </recommendedName>
</protein>
<dbReference type="InterPro" id="IPR036890">
    <property type="entry name" value="HATPase_C_sf"/>
</dbReference>
<dbReference type="EMBL" id="SZPU01000015">
    <property type="protein sequence ID" value="TKI71611.1"/>
    <property type="molecule type" value="Genomic_DNA"/>
</dbReference>
<evidence type="ECO:0000256" key="5">
    <source>
        <dbReference type="ARBA" id="ARBA00022777"/>
    </source>
</evidence>
<reference evidence="10 11" key="1">
    <citation type="submission" date="2019-04" db="EMBL/GenBank/DDBJ databases">
        <title>Lysinibacillus genome sequencing.</title>
        <authorList>
            <person name="Dunlap C."/>
        </authorList>
    </citation>
    <scope>NUCLEOTIDE SEQUENCE [LARGE SCALE GENOMIC DNA]</scope>
    <source>
        <strain evidence="10 11">CCTCC AB 2010389</strain>
    </source>
</reference>
<accession>A0A4U2ZE94</accession>
<feature type="transmembrane region" description="Helical" evidence="8">
    <location>
        <begin position="213"/>
        <end position="233"/>
    </location>
</feature>
<evidence type="ECO:0000256" key="6">
    <source>
        <dbReference type="ARBA" id="ARBA00022840"/>
    </source>
</evidence>
<evidence type="ECO:0000313" key="11">
    <source>
        <dbReference type="Proteomes" id="UP000308744"/>
    </source>
</evidence>
<keyword evidence="11" id="KW-1185">Reference proteome</keyword>
<feature type="transmembrane region" description="Helical" evidence="8">
    <location>
        <begin position="245"/>
        <end position="263"/>
    </location>
</feature>
<dbReference type="InterPro" id="IPR011712">
    <property type="entry name" value="Sig_transdc_His_kin_sub3_dim/P"/>
</dbReference>
<evidence type="ECO:0000256" key="3">
    <source>
        <dbReference type="ARBA" id="ARBA00022679"/>
    </source>
</evidence>
<proteinExistence type="predicted"/>
<feature type="transmembrane region" description="Helical" evidence="8">
    <location>
        <begin position="180"/>
        <end position="201"/>
    </location>
</feature>
<feature type="transmembrane region" description="Helical" evidence="8">
    <location>
        <begin position="275"/>
        <end position="295"/>
    </location>
</feature>
<keyword evidence="4" id="KW-0547">Nucleotide-binding</keyword>
<evidence type="ECO:0000256" key="4">
    <source>
        <dbReference type="ARBA" id="ARBA00022741"/>
    </source>
</evidence>
<dbReference type="GO" id="GO:0046983">
    <property type="term" value="F:protein dimerization activity"/>
    <property type="evidence" value="ECO:0007669"/>
    <property type="project" value="InterPro"/>
</dbReference>
<dbReference type="PANTHER" id="PTHR24421">
    <property type="entry name" value="NITRATE/NITRITE SENSOR PROTEIN NARX-RELATED"/>
    <property type="match status" value="1"/>
</dbReference>
<keyword evidence="5" id="KW-0418">Kinase</keyword>
<name>A0A4U2ZE94_9BACI</name>
<feature type="transmembrane region" description="Helical" evidence="8">
    <location>
        <begin position="155"/>
        <end position="174"/>
    </location>
</feature>
<dbReference type="Proteomes" id="UP000308744">
    <property type="component" value="Unassembled WGS sequence"/>
</dbReference>
<dbReference type="PROSITE" id="PS50109">
    <property type="entry name" value="HIS_KIN"/>
    <property type="match status" value="1"/>
</dbReference>
<evidence type="ECO:0000256" key="1">
    <source>
        <dbReference type="ARBA" id="ARBA00000085"/>
    </source>
</evidence>
<dbReference type="AlphaFoldDB" id="A0A4U2ZE94"/>
<feature type="transmembrane region" description="Helical" evidence="8">
    <location>
        <begin position="363"/>
        <end position="383"/>
    </location>
</feature>
<evidence type="ECO:0000259" key="9">
    <source>
        <dbReference type="PROSITE" id="PS50109"/>
    </source>
</evidence>
<dbReference type="Pfam" id="PF07730">
    <property type="entry name" value="HisKA_3"/>
    <property type="match status" value="1"/>
</dbReference>
<dbReference type="PANTHER" id="PTHR24421:SF60">
    <property type="entry name" value="SENSOR HISTIDINE KINASE COMP"/>
    <property type="match status" value="1"/>
</dbReference>
<gene>
    <name evidence="10" type="ORF">FC756_04330</name>
</gene>
<dbReference type="GO" id="GO:0005524">
    <property type="term" value="F:ATP binding"/>
    <property type="evidence" value="ECO:0007669"/>
    <property type="project" value="UniProtKB-KW"/>
</dbReference>
<dbReference type="InterPro" id="IPR003594">
    <property type="entry name" value="HATPase_dom"/>
</dbReference>
<organism evidence="10 11">
    <name type="scientific">Lysinibacillus mangiferihumi</name>
    <dbReference type="NCBI Taxonomy" id="1130819"/>
    <lineage>
        <taxon>Bacteria</taxon>
        <taxon>Bacillati</taxon>
        <taxon>Bacillota</taxon>
        <taxon>Bacilli</taxon>
        <taxon>Bacillales</taxon>
        <taxon>Bacillaceae</taxon>
        <taxon>Lysinibacillus</taxon>
    </lineage>
</organism>
<feature type="domain" description="Histidine kinase" evidence="9">
    <location>
        <begin position="657"/>
        <end position="747"/>
    </location>
</feature>
<dbReference type="GO" id="GO:0000155">
    <property type="term" value="F:phosphorelay sensor kinase activity"/>
    <property type="evidence" value="ECO:0007669"/>
    <property type="project" value="InterPro"/>
</dbReference>
<comment type="caution">
    <text evidence="10">The sequence shown here is derived from an EMBL/GenBank/DDBJ whole genome shotgun (WGS) entry which is preliminary data.</text>
</comment>
<feature type="transmembrane region" description="Helical" evidence="8">
    <location>
        <begin position="307"/>
        <end position="327"/>
    </location>
</feature>
<keyword evidence="8" id="KW-1133">Transmembrane helix</keyword>
<keyword evidence="8" id="KW-0812">Transmembrane</keyword>
<dbReference type="CDD" id="cd16917">
    <property type="entry name" value="HATPase_UhpB-NarQ-NarX-like"/>
    <property type="match status" value="1"/>
</dbReference>
<evidence type="ECO:0000256" key="7">
    <source>
        <dbReference type="ARBA" id="ARBA00023012"/>
    </source>
</evidence>
<dbReference type="Gene3D" id="3.30.565.10">
    <property type="entry name" value="Histidine kinase-like ATPase, C-terminal domain"/>
    <property type="match status" value="1"/>
</dbReference>
<dbReference type="GO" id="GO:0016020">
    <property type="term" value="C:membrane"/>
    <property type="evidence" value="ECO:0007669"/>
    <property type="project" value="InterPro"/>
</dbReference>
<comment type="catalytic activity">
    <reaction evidence="1">
        <text>ATP + protein L-histidine = ADP + protein N-phospho-L-histidine.</text>
        <dbReference type="EC" id="2.7.13.3"/>
    </reaction>
</comment>
<keyword evidence="3" id="KW-0808">Transferase</keyword>
<feature type="transmembrane region" description="Helical" evidence="8">
    <location>
        <begin position="21"/>
        <end position="46"/>
    </location>
</feature>